<reference evidence="2 3" key="1">
    <citation type="submission" date="2017-06" db="EMBL/GenBank/DDBJ databases">
        <title>Raineya orbicola gen. nov., sp. nov. a slightly thermophilic bacterium of the phylum Bacteroidetes and the description of Raineyaceae fam. nov.</title>
        <authorList>
            <person name="Albuquerque L."/>
            <person name="Polonia A.R.M."/>
            <person name="Barroso C."/>
            <person name="Froufe H.J.C."/>
            <person name="Lage O."/>
            <person name="Lobo-Da-Cunha A."/>
            <person name="Egas C."/>
            <person name="Da Costa M.S."/>
        </authorList>
    </citation>
    <scope>NUCLEOTIDE SEQUENCE [LARGE SCALE GENOMIC DNA]</scope>
    <source>
        <strain evidence="2 3">SPSPC-11</strain>
    </source>
</reference>
<sequence length="179" mass="20261">MRAKFFQTLRATALVSSGSIILFTALILIFYKSPLNSLPMGFAWVFFVGFPAWAMLYYKLKVNQGILQFQEGLVLGALVSFAMFVAFALTIVVGYAISENILLSYKNEWLKELTENKETWLKRVKTPQDYQKLLESYQKLTIAGYLLREFGAKSIILLMVSLVGATAFRSGDTKKKKSK</sequence>
<dbReference type="AlphaFoldDB" id="A0A2N3IIE9"/>
<keyword evidence="1" id="KW-0472">Membrane</keyword>
<feature type="transmembrane region" description="Helical" evidence="1">
    <location>
        <begin position="150"/>
        <end position="168"/>
    </location>
</feature>
<evidence type="ECO:0008006" key="4">
    <source>
        <dbReference type="Google" id="ProtNLM"/>
    </source>
</evidence>
<evidence type="ECO:0000313" key="3">
    <source>
        <dbReference type="Proteomes" id="UP000233387"/>
    </source>
</evidence>
<feature type="transmembrane region" description="Helical" evidence="1">
    <location>
        <begin position="12"/>
        <end position="31"/>
    </location>
</feature>
<accession>A0A2N3IIE9</accession>
<dbReference type="Proteomes" id="UP000233387">
    <property type="component" value="Unassembled WGS sequence"/>
</dbReference>
<protein>
    <recommendedName>
        <fullName evidence="4">DUF4199 domain-containing protein</fullName>
    </recommendedName>
</protein>
<dbReference type="Pfam" id="PF13858">
    <property type="entry name" value="DUF4199"/>
    <property type="match status" value="1"/>
</dbReference>
<keyword evidence="1" id="KW-1133">Transmembrane helix</keyword>
<feature type="transmembrane region" description="Helical" evidence="1">
    <location>
        <begin position="72"/>
        <end position="97"/>
    </location>
</feature>
<gene>
    <name evidence="2" type="ORF">Rain11_0870</name>
</gene>
<name>A0A2N3IIE9_9BACT</name>
<dbReference type="RefSeq" id="WP_133121504.1">
    <property type="nucleotide sequence ID" value="NZ_NKXO01000011.1"/>
</dbReference>
<organism evidence="2 3">
    <name type="scientific">Raineya orbicola</name>
    <dbReference type="NCBI Taxonomy" id="2016530"/>
    <lineage>
        <taxon>Bacteria</taxon>
        <taxon>Pseudomonadati</taxon>
        <taxon>Bacteroidota</taxon>
        <taxon>Cytophagia</taxon>
        <taxon>Cytophagales</taxon>
        <taxon>Raineyaceae</taxon>
        <taxon>Raineya</taxon>
    </lineage>
</organism>
<keyword evidence="1" id="KW-0812">Transmembrane</keyword>
<dbReference type="InterPro" id="IPR025250">
    <property type="entry name" value="DUF4199"/>
</dbReference>
<evidence type="ECO:0000256" key="1">
    <source>
        <dbReference type="SAM" id="Phobius"/>
    </source>
</evidence>
<comment type="caution">
    <text evidence="2">The sequence shown here is derived from an EMBL/GenBank/DDBJ whole genome shotgun (WGS) entry which is preliminary data.</text>
</comment>
<evidence type="ECO:0000313" key="2">
    <source>
        <dbReference type="EMBL" id="PKQ70066.1"/>
    </source>
</evidence>
<dbReference type="EMBL" id="NKXO01000011">
    <property type="protein sequence ID" value="PKQ70066.1"/>
    <property type="molecule type" value="Genomic_DNA"/>
</dbReference>
<keyword evidence="3" id="KW-1185">Reference proteome</keyword>
<feature type="transmembrane region" description="Helical" evidence="1">
    <location>
        <begin position="37"/>
        <end position="60"/>
    </location>
</feature>
<proteinExistence type="predicted"/>
<dbReference type="OrthoDB" id="963633at2"/>